<evidence type="ECO:0000313" key="4">
    <source>
        <dbReference type="Proteomes" id="UP000642938"/>
    </source>
</evidence>
<proteinExistence type="predicted"/>
<dbReference type="RefSeq" id="WP_183763591.1">
    <property type="nucleotide sequence ID" value="NZ_BMHZ01000001.1"/>
</dbReference>
<comment type="caution">
    <text evidence="2">The sequence shown here is derived from an EMBL/GenBank/DDBJ whole genome shotgun (WGS) entry which is preliminary data.</text>
</comment>
<organism evidence="2 3">
    <name type="scientific">Pedobacter zeae</name>
    <dbReference type="NCBI Taxonomy" id="1737356"/>
    <lineage>
        <taxon>Bacteria</taxon>
        <taxon>Pseudomonadati</taxon>
        <taxon>Bacteroidota</taxon>
        <taxon>Sphingobacteriia</taxon>
        <taxon>Sphingobacteriales</taxon>
        <taxon>Sphingobacteriaceae</taxon>
        <taxon>Pedobacter</taxon>
    </lineage>
</organism>
<dbReference type="AlphaFoldDB" id="A0A7W6KCR2"/>
<reference evidence="2 3" key="3">
    <citation type="submission" date="2020-08" db="EMBL/GenBank/DDBJ databases">
        <title>Genomic Encyclopedia of Type Strains, Phase IV (KMG-IV): sequencing the most valuable type-strain genomes for metagenomic binning, comparative biology and taxonomic classification.</title>
        <authorList>
            <person name="Goeker M."/>
        </authorList>
    </citation>
    <scope>NUCLEOTIDE SEQUENCE [LARGE SCALE GENOMIC DNA]</scope>
    <source>
        <strain evidence="2 3">DSM 100774</strain>
    </source>
</reference>
<keyword evidence="4" id="KW-1185">Reference proteome</keyword>
<protein>
    <submittedName>
        <fullName evidence="2">Uncharacterized protein</fullName>
    </submittedName>
</protein>
<dbReference type="EMBL" id="JACIEF010000002">
    <property type="protein sequence ID" value="MBB4108275.1"/>
    <property type="molecule type" value="Genomic_DNA"/>
</dbReference>
<name>A0A7W6KCR2_9SPHI</name>
<dbReference type="Proteomes" id="UP000532273">
    <property type="component" value="Unassembled WGS sequence"/>
</dbReference>
<evidence type="ECO:0000313" key="1">
    <source>
        <dbReference type="EMBL" id="GGG93880.1"/>
    </source>
</evidence>
<evidence type="ECO:0000313" key="2">
    <source>
        <dbReference type="EMBL" id="MBB4108275.1"/>
    </source>
</evidence>
<reference evidence="1" key="4">
    <citation type="submission" date="2024-05" db="EMBL/GenBank/DDBJ databases">
        <authorList>
            <person name="Sun Q."/>
            <person name="Zhou Y."/>
        </authorList>
    </citation>
    <scope>NUCLEOTIDE SEQUENCE</scope>
    <source>
        <strain evidence="1">CGMCC 1.15287</strain>
    </source>
</reference>
<dbReference type="Proteomes" id="UP000642938">
    <property type="component" value="Unassembled WGS sequence"/>
</dbReference>
<evidence type="ECO:0000313" key="3">
    <source>
        <dbReference type="Proteomes" id="UP000532273"/>
    </source>
</evidence>
<reference evidence="1" key="1">
    <citation type="journal article" date="2014" name="Int. J. Syst. Evol. Microbiol.">
        <title>Complete genome of a new Firmicutes species belonging to the dominant human colonic microbiota ('Ruminococcus bicirculans') reveals two chromosomes and a selective capacity to utilize plant glucans.</title>
        <authorList>
            <consortium name="NISC Comparative Sequencing Program"/>
            <person name="Wegmann U."/>
            <person name="Louis P."/>
            <person name="Goesmann A."/>
            <person name="Henrissat B."/>
            <person name="Duncan S.H."/>
            <person name="Flint H.J."/>
        </authorList>
    </citation>
    <scope>NUCLEOTIDE SEQUENCE</scope>
    <source>
        <strain evidence="1">CGMCC 1.15287</strain>
    </source>
</reference>
<reference evidence="4" key="2">
    <citation type="journal article" date="2019" name="Int. J. Syst. Evol. Microbiol.">
        <title>The Global Catalogue of Microorganisms (GCM) 10K type strain sequencing project: providing services to taxonomists for standard genome sequencing and annotation.</title>
        <authorList>
            <consortium name="The Broad Institute Genomics Platform"/>
            <consortium name="The Broad Institute Genome Sequencing Center for Infectious Disease"/>
            <person name="Wu L."/>
            <person name="Ma J."/>
        </authorList>
    </citation>
    <scope>NUCLEOTIDE SEQUENCE [LARGE SCALE GENOMIC DNA]</scope>
    <source>
        <strain evidence="4">CGMCC 1.15287</strain>
    </source>
</reference>
<gene>
    <name evidence="1" type="ORF">GCM10007422_03970</name>
    <name evidence="2" type="ORF">GGQ60_002256</name>
</gene>
<accession>A0A7W6KCR2</accession>
<dbReference type="EMBL" id="BMHZ01000001">
    <property type="protein sequence ID" value="GGG93880.1"/>
    <property type="molecule type" value="Genomic_DNA"/>
</dbReference>
<sequence>MKKLIQFSLWCGLIVGTHTVKAQVSIKENGISIAPGTKISAQDKEAVNNILKQYDASLYQIRSYDASGKMTSKKGNLARIQITDKISSDLINGKANMVAADMTVQAILDNATDPTRDIKVFNSMPATEKTRQRLISQLKVVLSKYQ</sequence>